<dbReference type="Pfam" id="PF00155">
    <property type="entry name" value="Aminotran_1_2"/>
    <property type="match status" value="1"/>
</dbReference>
<dbReference type="EMBL" id="SJPG01000001">
    <property type="protein sequence ID" value="TWT63873.1"/>
    <property type="molecule type" value="Genomic_DNA"/>
</dbReference>
<proteinExistence type="predicted"/>
<sequence>MAFPSSNRGQWAGRQQIGYLMQQGVDYPNCLSLAAGLVDYDTFPADLVLQATQKILTDPAQARASLQYGTTPGSLELRRQLLKHLAKLDGVSQESEAGSIDQLLITTGSQQFLDLVSQAVLNPGDICLVTAPSYFVYLSTLEGIGVELVSVDCDDQGIIPASLQETLERLEQAGKLPLVKMLYLVSYFDNPRGITMPLNRRQEVLEILERWSAKQYLYLLEDAAYRELWFEEPPPQSIYSLDQSKERVIYTQTFSKSLSPGLRTGFGLLPKALVKPVTDLKSIHDFGSPHFSQFVVSELLSSGQYEQHVKKLRESYREKSQVMWNAVSDSILTSDLAHAEQPGGGLYVWLKLDDKVCDTRFSQRLFRDAAEKHHVMFVPGELFYSDPSHPDANLTMRLSYGVQTQQKLKEGIERLANAIAEVRK</sequence>
<dbReference type="InterPro" id="IPR015424">
    <property type="entry name" value="PyrdxlP-dep_Trfase"/>
</dbReference>
<dbReference type="GO" id="GO:0047536">
    <property type="term" value="F:2-aminoadipate transaminase activity"/>
    <property type="evidence" value="ECO:0007669"/>
    <property type="project" value="UniProtKB-EC"/>
</dbReference>
<dbReference type="Proteomes" id="UP000316095">
    <property type="component" value="Unassembled WGS sequence"/>
</dbReference>
<dbReference type="InterPro" id="IPR015422">
    <property type="entry name" value="PyrdxlP-dep_Trfase_small"/>
</dbReference>
<keyword evidence="3 6" id="KW-0808">Transferase</keyword>
<comment type="caution">
    <text evidence="6">The sequence shown here is derived from an EMBL/GenBank/DDBJ whole genome shotgun (WGS) entry which is preliminary data.</text>
</comment>
<comment type="cofactor">
    <cofactor evidence="1">
        <name>pyridoxal 5'-phosphate</name>
        <dbReference type="ChEBI" id="CHEBI:597326"/>
    </cofactor>
</comment>
<dbReference type="PANTHER" id="PTHR42790:SF19">
    <property type="entry name" value="KYNURENINE_ALPHA-AMINOADIPATE AMINOTRANSFERASE, MITOCHONDRIAL"/>
    <property type="match status" value="1"/>
</dbReference>
<evidence type="ECO:0000256" key="1">
    <source>
        <dbReference type="ARBA" id="ARBA00001933"/>
    </source>
</evidence>
<organism evidence="6 7">
    <name type="scientific">Rubinisphaera italica</name>
    <dbReference type="NCBI Taxonomy" id="2527969"/>
    <lineage>
        <taxon>Bacteria</taxon>
        <taxon>Pseudomonadati</taxon>
        <taxon>Planctomycetota</taxon>
        <taxon>Planctomycetia</taxon>
        <taxon>Planctomycetales</taxon>
        <taxon>Planctomycetaceae</taxon>
        <taxon>Rubinisphaera</taxon>
    </lineage>
</organism>
<gene>
    <name evidence="6" type="primary">lysN</name>
    <name evidence="6" type="ORF">Pan54_46320</name>
</gene>
<dbReference type="CDD" id="cd00609">
    <property type="entry name" value="AAT_like"/>
    <property type="match status" value="1"/>
</dbReference>
<feature type="domain" description="Aminotransferase class I/classII large" evidence="5">
    <location>
        <begin position="29"/>
        <end position="415"/>
    </location>
</feature>
<dbReference type="GO" id="GO:1901605">
    <property type="term" value="P:alpha-amino acid metabolic process"/>
    <property type="evidence" value="ECO:0007669"/>
    <property type="project" value="TreeGrafter"/>
</dbReference>
<protein>
    <submittedName>
        <fullName evidence="6">2-aminoadipate transaminase</fullName>
        <ecNumber evidence="6">2.6.1.39</ecNumber>
    </submittedName>
</protein>
<dbReference type="InterPro" id="IPR050859">
    <property type="entry name" value="Class-I_PLP-dep_aminotransf"/>
</dbReference>
<dbReference type="Gene3D" id="3.40.640.10">
    <property type="entry name" value="Type I PLP-dependent aspartate aminotransferase-like (Major domain)"/>
    <property type="match status" value="1"/>
</dbReference>
<dbReference type="PANTHER" id="PTHR42790">
    <property type="entry name" value="AMINOTRANSFERASE"/>
    <property type="match status" value="1"/>
</dbReference>
<dbReference type="EC" id="2.6.1.39" evidence="6"/>
<evidence type="ECO:0000256" key="3">
    <source>
        <dbReference type="ARBA" id="ARBA00022679"/>
    </source>
</evidence>
<dbReference type="InterPro" id="IPR004839">
    <property type="entry name" value="Aminotransferase_I/II_large"/>
</dbReference>
<evidence type="ECO:0000259" key="5">
    <source>
        <dbReference type="Pfam" id="PF00155"/>
    </source>
</evidence>
<keyword evidence="4" id="KW-0663">Pyridoxal phosphate</keyword>
<reference evidence="6 7" key="1">
    <citation type="submission" date="2019-02" db="EMBL/GenBank/DDBJ databases">
        <title>Deep-cultivation of Planctomycetes and their phenomic and genomic characterization uncovers novel biology.</title>
        <authorList>
            <person name="Wiegand S."/>
            <person name="Jogler M."/>
            <person name="Boedeker C."/>
            <person name="Pinto D."/>
            <person name="Vollmers J."/>
            <person name="Rivas-Marin E."/>
            <person name="Kohn T."/>
            <person name="Peeters S.H."/>
            <person name="Heuer A."/>
            <person name="Rast P."/>
            <person name="Oberbeckmann S."/>
            <person name="Bunk B."/>
            <person name="Jeske O."/>
            <person name="Meyerdierks A."/>
            <person name="Storesund J.E."/>
            <person name="Kallscheuer N."/>
            <person name="Luecker S."/>
            <person name="Lage O.M."/>
            <person name="Pohl T."/>
            <person name="Merkel B.J."/>
            <person name="Hornburger P."/>
            <person name="Mueller R.-W."/>
            <person name="Bruemmer F."/>
            <person name="Labrenz M."/>
            <person name="Spormann A.M."/>
            <person name="Op Den Camp H."/>
            <person name="Overmann J."/>
            <person name="Amann R."/>
            <person name="Jetten M.S.M."/>
            <person name="Mascher T."/>
            <person name="Medema M.H."/>
            <person name="Devos D.P."/>
            <person name="Kaster A.-K."/>
            <person name="Ovreas L."/>
            <person name="Rohde M."/>
            <person name="Galperin M.Y."/>
            <person name="Jogler C."/>
        </authorList>
    </citation>
    <scope>NUCLEOTIDE SEQUENCE [LARGE SCALE GENOMIC DNA]</scope>
    <source>
        <strain evidence="6 7">Pan54</strain>
    </source>
</reference>
<evidence type="ECO:0000256" key="2">
    <source>
        <dbReference type="ARBA" id="ARBA00022576"/>
    </source>
</evidence>
<evidence type="ECO:0000313" key="6">
    <source>
        <dbReference type="EMBL" id="TWT63873.1"/>
    </source>
</evidence>
<dbReference type="InterPro" id="IPR015421">
    <property type="entry name" value="PyrdxlP-dep_Trfase_major"/>
</dbReference>
<dbReference type="SUPFAM" id="SSF53383">
    <property type="entry name" value="PLP-dependent transferases"/>
    <property type="match status" value="1"/>
</dbReference>
<dbReference type="GO" id="GO:0030170">
    <property type="term" value="F:pyridoxal phosphate binding"/>
    <property type="evidence" value="ECO:0007669"/>
    <property type="project" value="InterPro"/>
</dbReference>
<evidence type="ECO:0000256" key="4">
    <source>
        <dbReference type="ARBA" id="ARBA00022898"/>
    </source>
</evidence>
<evidence type="ECO:0000313" key="7">
    <source>
        <dbReference type="Proteomes" id="UP000316095"/>
    </source>
</evidence>
<dbReference type="Gene3D" id="3.90.1150.10">
    <property type="entry name" value="Aspartate Aminotransferase, domain 1"/>
    <property type="match status" value="1"/>
</dbReference>
<dbReference type="AlphaFoldDB" id="A0A5C5XNC9"/>
<dbReference type="RefSeq" id="WP_146505646.1">
    <property type="nucleotide sequence ID" value="NZ_SJPG01000001.1"/>
</dbReference>
<keyword evidence="2 6" id="KW-0032">Aminotransferase</keyword>
<keyword evidence="7" id="KW-1185">Reference proteome</keyword>
<name>A0A5C5XNC9_9PLAN</name>
<accession>A0A5C5XNC9</accession>
<dbReference type="OrthoDB" id="9802328at2"/>